<gene>
    <name evidence="2" type="ORF">FHY71_11575</name>
</gene>
<evidence type="ECO:0000313" key="3">
    <source>
        <dbReference type="Proteomes" id="UP000312495"/>
    </source>
</evidence>
<feature type="transmembrane region" description="Helical" evidence="1">
    <location>
        <begin position="6"/>
        <end position="25"/>
    </location>
</feature>
<evidence type="ECO:0000313" key="2">
    <source>
        <dbReference type="EMBL" id="TNP15437.1"/>
    </source>
</evidence>
<proteinExistence type="predicted"/>
<reference evidence="2 3" key="1">
    <citation type="submission" date="2019-06" db="EMBL/GenBank/DDBJ databases">
        <title>Biocontrol Bacillus strains from Vietnam.</title>
        <authorList>
            <person name="Borriss R."/>
            <person name="Lasch P."/>
            <person name="Thanh Tam L.T."/>
            <person name="Luong P.T."/>
            <person name="Phuong Thao L.T."/>
            <person name="Kim Chung L.T."/>
        </authorList>
    </citation>
    <scope>NUCLEOTIDE SEQUENCE [LARGE SCALE GENOMIC DNA]</scope>
    <source>
        <strain evidence="2 3">SN1</strain>
    </source>
</reference>
<keyword evidence="1" id="KW-1133">Transmembrane helix</keyword>
<keyword evidence="1" id="KW-0812">Transmembrane</keyword>
<dbReference type="Proteomes" id="UP000312495">
    <property type="component" value="Unassembled WGS sequence"/>
</dbReference>
<keyword evidence="1" id="KW-0472">Membrane</keyword>
<name>A0A5C5A7S2_9BACI</name>
<sequence>MKILSTFTAPALVALGTFLLLHLFIDPKKEKKKKKKEKLKELYAPLYMMINAQLSTCVMIGRQRGSIGKLYFDSAGKQPGFIDEDYMIEFILKNSSHASMDLMHRLEKYISNTTEGTYDHEEINSLVVTVVKEYQQLRKELKMDYNKEELETGIPDKVRLVGEYKKSKLREKEVAES</sequence>
<dbReference type="RefSeq" id="WP_000699009.1">
    <property type="nucleotide sequence ID" value="NZ_JBCMHD010000011.1"/>
</dbReference>
<organism evidence="2 3">
    <name type="scientific">Bacillus tropicus</name>
    <dbReference type="NCBI Taxonomy" id="2026188"/>
    <lineage>
        <taxon>Bacteria</taxon>
        <taxon>Bacillati</taxon>
        <taxon>Bacillota</taxon>
        <taxon>Bacilli</taxon>
        <taxon>Bacillales</taxon>
        <taxon>Bacillaceae</taxon>
        <taxon>Bacillus</taxon>
        <taxon>Bacillus cereus group</taxon>
    </lineage>
</organism>
<comment type="caution">
    <text evidence="2">The sequence shown here is derived from an EMBL/GenBank/DDBJ whole genome shotgun (WGS) entry which is preliminary data.</text>
</comment>
<dbReference type="EMBL" id="VEPV01000003">
    <property type="protein sequence ID" value="TNP15437.1"/>
    <property type="molecule type" value="Genomic_DNA"/>
</dbReference>
<evidence type="ECO:0000256" key="1">
    <source>
        <dbReference type="SAM" id="Phobius"/>
    </source>
</evidence>
<accession>A0A5C5A7S2</accession>
<protein>
    <submittedName>
        <fullName evidence="2">Uncharacterized protein</fullName>
    </submittedName>
</protein>
<dbReference type="AlphaFoldDB" id="A0A5C5A7S2"/>